<reference evidence="1" key="1">
    <citation type="submission" date="2021-08" db="EMBL/GenBank/DDBJ databases">
        <title>The first chromosome-level gecko genome reveals the dynamic sex chromosomes of Neotropical dwarf geckos (Sphaerodactylidae: Sphaerodactylus).</title>
        <authorList>
            <person name="Pinto B.J."/>
            <person name="Keating S.E."/>
            <person name="Gamble T."/>
        </authorList>
    </citation>
    <scope>NUCLEOTIDE SEQUENCE</scope>
    <source>
        <strain evidence="1">TG3544</strain>
    </source>
</reference>
<evidence type="ECO:0000313" key="2">
    <source>
        <dbReference type="Proteomes" id="UP000827872"/>
    </source>
</evidence>
<keyword evidence="2" id="KW-1185">Reference proteome</keyword>
<organism evidence="1 2">
    <name type="scientific">Sphaerodactylus townsendi</name>
    <dbReference type="NCBI Taxonomy" id="933632"/>
    <lineage>
        <taxon>Eukaryota</taxon>
        <taxon>Metazoa</taxon>
        <taxon>Chordata</taxon>
        <taxon>Craniata</taxon>
        <taxon>Vertebrata</taxon>
        <taxon>Euteleostomi</taxon>
        <taxon>Lepidosauria</taxon>
        <taxon>Squamata</taxon>
        <taxon>Bifurcata</taxon>
        <taxon>Gekkota</taxon>
        <taxon>Sphaerodactylidae</taxon>
        <taxon>Sphaerodactylus</taxon>
    </lineage>
</organism>
<sequence>MKSPHSHLLKSNSHLFHWDCDPSMSGPNCGHRVGWEDQMLLKEETNPVEHSKIYLKVILVWKGTANRTNSTSQCNPSIPSLKWSELQKCEDNRTDPKFFCNVNGLWTNVVYPPGFRALQVMQEEGKEVPLSSLFEVLYLGCCYL</sequence>
<accession>A0ACB8G0Y2</accession>
<evidence type="ECO:0000313" key="1">
    <source>
        <dbReference type="EMBL" id="KAH8013088.1"/>
    </source>
</evidence>
<gene>
    <name evidence="1" type="ORF">K3G42_010973</name>
</gene>
<name>A0ACB8G0Y2_9SAUR</name>
<proteinExistence type="predicted"/>
<dbReference type="Proteomes" id="UP000827872">
    <property type="component" value="Linkage Group LG02"/>
</dbReference>
<comment type="caution">
    <text evidence="1">The sequence shown here is derived from an EMBL/GenBank/DDBJ whole genome shotgun (WGS) entry which is preliminary data.</text>
</comment>
<protein>
    <submittedName>
        <fullName evidence="1">Uncharacterized protein</fullName>
    </submittedName>
</protein>
<dbReference type="EMBL" id="CM037615">
    <property type="protein sequence ID" value="KAH8013088.1"/>
    <property type="molecule type" value="Genomic_DNA"/>
</dbReference>